<gene>
    <name evidence="2" type="ORF">GCM10025867_29110</name>
</gene>
<keyword evidence="1" id="KW-0812">Transmembrane</keyword>
<reference evidence="3" key="1">
    <citation type="journal article" date="2019" name="Int. J. Syst. Evol. Microbiol.">
        <title>The Global Catalogue of Microorganisms (GCM) 10K type strain sequencing project: providing services to taxonomists for standard genome sequencing and annotation.</title>
        <authorList>
            <consortium name="The Broad Institute Genomics Platform"/>
            <consortium name="The Broad Institute Genome Sequencing Center for Infectious Disease"/>
            <person name="Wu L."/>
            <person name="Ma J."/>
        </authorList>
    </citation>
    <scope>NUCLEOTIDE SEQUENCE [LARGE SCALE GENOMIC DNA]</scope>
    <source>
        <strain evidence="3">NBRC 108728</strain>
    </source>
</reference>
<accession>A0ABM8GQE3</accession>
<dbReference type="Proteomes" id="UP001321486">
    <property type="component" value="Chromosome"/>
</dbReference>
<keyword evidence="3" id="KW-1185">Reference proteome</keyword>
<evidence type="ECO:0008006" key="4">
    <source>
        <dbReference type="Google" id="ProtNLM"/>
    </source>
</evidence>
<keyword evidence="1" id="KW-0472">Membrane</keyword>
<feature type="transmembrane region" description="Helical" evidence="1">
    <location>
        <begin position="60"/>
        <end position="80"/>
    </location>
</feature>
<dbReference type="EMBL" id="AP027732">
    <property type="protein sequence ID" value="BDZ50670.1"/>
    <property type="molecule type" value="Genomic_DNA"/>
</dbReference>
<evidence type="ECO:0000313" key="2">
    <source>
        <dbReference type="EMBL" id="BDZ50670.1"/>
    </source>
</evidence>
<protein>
    <recommendedName>
        <fullName evidence="4">PH domain-containing protein</fullName>
    </recommendedName>
</protein>
<sequence>MSSSRVDAPWFEFDRSAWRSLLARQGRLIVVFLVLASPLIVFDPRAGFDPDAWRPIPIGWALVISALLMGGFGVGLVAILRAADRRVAIDLAGRRLRVGRTVVPFDEVDTANVVYPTRDGSQALSIRFGHRHNPHRRATVMLLRGTEEVLADDAKKVLLEALAECPIVRPSSPYDPAGEFASANFPGTLDQAGALAVVRHPPRAGEPLP</sequence>
<evidence type="ECO:0000256" key="1">
    <source>
        <dbReference type="SAM" id="Phobius"/>
    </source>
</evidence>
<evidence type="ECO:0000313" key="3">
    <source>
        <dbReference type="Proteomes" id="UP001321486"/>
    </source>
</evidence>
<name>A0ABM8GQE3_9MICO</name>
<keyword evidence="1" id="KW-1133">Transmembrane helix</keyword>
<proteinExistence type="predicted"/>
<feature type="transmembrane region" description="Helical" evidence="1">
    <location>
        <begin position="21"/>
        <end position="40"/>
    </location>
</feature>
<dbReference type="RefSeq" id="WP_286343622.1">
    <property type="nucleotide sequence ID" value="NZ_AP027732.1"/>
</dbReference>
<organism evidence="2 3">
    <name type="scientific">Frondihabitans sucicola</name>
    <dbReference type="NCBI Taxonomy" id="1268041"/>
    <lineage>
        <taxon>Bacteria</taxon>
        <taxon>Bacillati</taxon>
        <taxon>Actinomycetota</taxon>
        <taxon>Actinomycetes</taxon>
        <taxon>Micrococcales</taxon>
        <taxon>Microbacteriaceae</taxon>
        <taxon>Frondihabitans</taxon>
    </lineage>
</organism>